<proteinExistence type="predicted"/>
<dbReference type="AlphaFoldDB" id="A0A1C3UVW0"/>
<organism evidence="1 2">
    <name type="scientific">Bradyrhizobium yuanmingense</name>
    <dbReference type="NCBI Taxonomy" id="108015"/>
    <lineage>
        <taxon>Bacteria</taxon>
        <taxon>Pseudomonadati</taxon>
        <taxon>Pseudomonadota</taxon>
        <taxon>Alphaproteobacteria</taxon>
        <taxon>Hyphomicrobiales</taxon>
        <taxon>Nitrobacteraceae</taxon>
        <taxon>Bradyrhizobium</taxon>
    </lineage>
</organism>
<protein>
    <submittedName>
        <fullName evidence="1">Uncharacterized protein</fullName>
    </submittedName>
</protein>
<gene>
    <name evidence="1" type="ORF">GA0061099_1002771</name>
</gene>
<dbReference type="EMBL" id="FMAE01000002">
    <property type="protein sequence ID" value="SCB19620.1"/>
    <property type="molecule type" value="Genomic_DNA"/>
</dbReference>
<name>A0A1C3UVW0_9BRAD</name>
<dbReference type="Proteomes" id="UP000183174">
    <property type="component" value="Unassembled WGS sequence"/>
</dbReference>
<sequence length="110" mass="12477">MWASVKKILAKSNLLNQALGDVVFETPEIKGGYPRSFLQWRVKKSVEGDQYFVALRMRPDAYAGPEGEPVNYMNFDIEAAQRLRSDLDLCIREYHRLVGDASAQGRARGE</sequence>
<accession>A0A1C3UVW0</accession>
<evidence type="ECO:0000313" key="1">
    <source>
        <dbReference type="EMBL" id="SCB19620.1"/>
    </source>
</evidence>
<reference evidence="1 2" key="1">
    <citation type="submission" date="2016-08" db="EMBL/GenBank/DDBJ databases">
        <authorList>
            <person name="Seilhamer J.J."/>
        </authorList>
    </citation>
    <scope>NUCLEOTIDE SEQUENCE [LARGE SCALE GENOMIC DNA]</scope>
    <source>
        <strain evidence="1 2">CCBAU 10071</strain>
    </source>
</reference>
<evidence type="ECO:0000313" key="2">
    <source>
        <dbReference type="Proteomes" id="UP000183174"/>
    </source>
</evidence>
<dbReference type="RefSeq" id="WP_035996388.1">
    <property type="nucleotide sequence ID" value="NZ_FMAE01000002.1"/>
</dbReference>